<keyword evidence="3" id="KW-1185">Reference proteome</keyword>
<sequence length="150" mass="17061">MTLSRFRQGLNDDLRKELVLREVDTLDQAYTFVQNYEMVSKPSFGRRFDSRNTPRHPATLPPSRPVPNTAPLLRDGKEKGILAESPGMKSTLQCYTKVLVTKPPIVATELSLSTHKVRTMKGMILKNNFMSPTWKIFPSLTRIVRAEMSP</sequence>
<evidence type="ECO:0000256" key="1">
    <source>
        <dbReference type="SAM" id="MobiDB-lite"/>
    </source>
</evidence>
<dbReference type="AlphaFoldDB" id="A0A7J0D7I8"/>
<accession>A0A7J0D7I8</accession>
<dbReference type="Proteomes" id="UP000585474">
    <property type="component" value="Unassembled WGS sequence"/>
</dbReference>
<name>A0A7J0D7I8_9ERIC</name>
<feature type="region of interest" description="Disordered" evidence="1">
    <location>
        <begin position="44"/>
        <end position="74"/>
    </location>
</feature>
<dbReference type="EMBL" id="BJWL01000063">
    <property type="protein sequence ID" value="GFS28951.1"/>
    <property type="molecule type" value="Genomic_DNA"/>
</dbReference>
<gene>
    <name evidence="2" type="ORF">Acr_00g0004790</name>
</gene>
<protein>
    <submittedName>
        <fullName evidence="2">Uncharacterized protein</fullName>
    </submittedName>
</protein>
<proteinExistence type="predicted"/>
<evidence type="ECO:0000313" key="2">
    <source>
        <dbReference type="EMBL" id="GFS28951.1"/>
    </source>
</evidence>
<reference evidence="3" key="1">
    <citation type="submission" date="2019-07" db="EMBL/GenBank/DDBJ databases">
        <title>De Novo Assembly of kiwifruit Actinidia rufa.</title>
        <authorList>
            <person name="Sugita-Konishi S."/>
            <person name="Sato K."/>
            <person name="Mori E."/>
            <person name="Abe Y."/>
            <person name="Kisaki G."/>
            <person name="Hamano K."/>
            <person name="Suezawa K."/>
            <person name="Otani M."/>
            <person name="Fukuda T."/>
            <person name="Manabe T."/>
            <person name="Gomi K."/>
            <person name="Tabuchi M."/>
            <person name="Akimitsu K."/>
            <person name="Kataoka I."/>
        </authorList>
    </citation>
    <scope>NUCLEOTIDE SEQUENCE [LARGE SCALE GENOMIC DNA]</scope>
    <source>
        <strain evidence="3">cv. Fuchu</strain>
    </source>
</reference>
<comment type="caution">
    <text evidence="2">The sequence shown here is derived from an EMBL/GenBank/DDBJ whole genome shotgun (WGS) entry which is preliminary data.</text>
</comment>
<evidence type="ECO:0000313" key="3">
    <source>
        <dbReference type="Proteomes" id="UP000585474"/>
    </source>
</evidence>
<organism evidence="2 3">
    <name type="scientific">Actinidia rufa</name>
    <dbReference type="NCBI Taxonomy" id="165716"/>
    <lineage>
        <taxon>Eukaryota</taxon>
        <taxon>Viridiplantae</taxon>
        <taxon>Streptophyta</taxon>
        <taxon>Embryophyta</taxon>
        <taxon>Tracheophyta</taxon>
        <taxon>Spermatophyta</taxon>
        <taxon>Magnoliopsida</taxon>
        <taxon>eudicotyledons</taxon>
        <taxon>Gunneridae</taxon>
        <taxon>Pentapetalae</taxon>
        <taxon>asterids</taxon>
        <taxon>Ericales</taxon>
        <taxon>Actinidiaceae</taxon>
        <taxon>Actinidia</taxon>
    </lineage>
</organism>